<sequence length="130" mass="14549">MSRLDCGPRPGGIIQKELREKSEDGDMMDEGSGGEEMKGCAPLQQEEVGLEGEHISDIPKNKSKRSDEAREEKCRKRLIRDAVQTQRTGGWTLLADILKLTVDRREAVGVTGRDTNTTKHAWLLKRHAPL</sequence>
<dbReference type="AlphaFoldDB" id="A0A4Z2H462"/>
<protein>
    <submittedName>
        <fullName evidence="2">Uncharacterized protein</fullName>
    </submittedName>
</protein>
<organism evidence="2 3">
    <name type="scientific">Liparis tanakae</name>
    <name type="common">Tanaka's snailfish</name>
    <dbReference type="NCBI Taxonomy" id="230148"/>
    <lineage>
        <taxon>Eukaryota</taxon>
        <taxon>Metazoa</taxon>
        <taxon>Chordata</taxon>
        <taxon>Craniata</taxon>
        <taxon>Vertebrata</taxon>
        <taxon>Euteleostomi</taxon>
        <taxon>Actinopterygii</taxon>
        <taxon>Neopterygii</taxon>
        <taxon>Teleostei</taxon>
        <taxon>Neoteleostei</taxon>
        <taxon>Acanthomorphata</taxon>
        <taxon>Eupercaria</taxon>
        <taxon>Perciformes</taxon>
        <taxon>Cottioidei</taxon>
        <taxon>Cottales</taxon>
        <taxon>Liparidae</taxon>
        <taxon>Liparis</taxon>
    </lineage>
</organism>
<dbReference type="EMBL" id="SRLO01000334">
    <property type="protein sequence ID" value="TNN60401.1"/>
    <property type="molecule type" value="Genomic_DNA"/>
</dbReference>
<evidence type="ECO:0000256" key="1">
    <source>
        <dbReference type="SAM" id="MobiDB-lite"/>
    </source>
</evidence>
<evidence type="ECO:0000313" key="3">
    <source>
        <dbReference type="Proteomes" id="UP000314294"/>
    </source>
</evidence>
<proteinExistence type="predicted"/>
<dbReference type="Proteomes" id="UP000314294">
    <property type="component" value="Unassembled WGS sequence"/>
</dbReference>
<reference evidence="2 3" key="1">
    <citation type="submission" date="2019-03" db="EMBL/GenBank/DDBJ databases">
        <title>First draft genome of Liparis tanakae, snailfish: a comprehensive survey of snailfish specific genes.</title>
        <authorList>
            <person name="Kim W."/>
            <person name="Song I."/>
            <person name="Jeong J.-H."/>
            <person name="Kim D."/>
            <person name="Kim S."/>
            <person name="Ryu S."/>
            <person name="Song J.Y."/>
            <person name="Lee S.K."/>
        </authorList>
    </citation>
    <scope>NUCLEOTIDE SEQUENCE [LARGE SCALE GENOMIC DNA]</scope>
    <source>
        <tissue evidence="2">Muscle</tissue>
    </source>
</reference>
<evidence type="ECO:0000313" key="2">
    <source>
        <dbReference type="EMBL" id="TNN60401.1"/>
    </source>
</evidence>
<keyword evidence="3" id="KW-1185">Reference proteome</keyword>
<feature type="region of interest" description="Disordered" evidence="1">
    <location>
        <begin position="1"/>
        <end position="79"/>
    </location>
</feature>
<feature type="compositionally biased region" description="Basic and acidic residues" evidence="1">
    <location>
        <begin position="51"/>
        <end position="74"/>
    </location>
</feature>
<comment type="caution">
    <text evidence="2">The sequence shown here is derived from an EMBL/GenBank/DDBJ whole genome shotgun (WGS) entry which is preliminary data.</text>
</comment>
<name>A0A4Z2H462_9TELE</name>
<gene>
    <name evidence="2" type="ORF">EYF80_029390</name>
</gene>
<accession>A0A4Z2H462</accession>